<dbReference type="KEGG" id="rrd:RradSPS_2799"/>
<keyword evidence="1" id="KW-0812">Transmembrane</keyword>
<dbReference type="EMBL" id="CP007515">
    <property type="protein sequence ID" value="AHY48082.1"/>
    <property type="molecule type" value="Genomic_DNA"/>
</dbReference>
<sequence length="116" mass="11755">MARLTIVFGAALVLTGVIAYFATGRESVTALIPAFFGVPIGIAGLVALRPGWGSYGLYAAMALAALLALGTLRGIFGLLGGEVSTANAINSALFVVSVVFVALGVAEVRRGSRGTR</sequence>
<reference evidence="2 4" key="1">
    <citation type="submission" date="2014-03" db="EMBL/GenBank/DDBJ databases">
        <title>Complete genome sequence of the Radio-Resistant Rubrobacter radiotolerans RSPS-4.</title>
        <authorList>
            <person name="Egas C.C."/>
            <person name="Barroso C.C."/>
            <person name="Froufe H.J.C."/>
            <person name="Pacheco J.J."/>
            <person name="Albuquerque L.L."/>
            <person name="da Costa M.M.S."/>
        </authorList>
    </citation>
    <scope>NUCLEOTIDE SEQUENCE [LARGE SCALE GENOMIC DNA]</scope>
    <source>
        <strain evidence="2 4">RSPS-4</strain>
        <plasmid evidence="2 4">1</plasmid>
    </source>
</reference>
<dbReference type="RefSeq" id="WP_051589998.1">
    <property type="nucleotide sequence ID" value="NZ_CP007515.1"/>
</dbReference>
<evidence type="ECO:0000313" key="3">
    <source>
        <dbReference type="EMBL" id="MDX5895357.1"/>
    </source>
</evidence>
<organism evidence="2 4">
    <name type="scientific">Rubrobacter radiotolerans</name>
    <name type="common">Arthrobacter radiotolerans</name>
    <dbReference type="NCBI Taxonomy" id="42256"/>
    <lineage>
        <taxon>Bacteria</taxon>
        <taxon>Bacillati</taxon>
        <taxon>Actinomycetota</taxon>
        <taxon>Rubrobacteria</taxon>
        <taxon>Rubrobacterales</taxon>
        <taxon>Rubrobacteraceae</taxon>
        <taxon>Rubrobacter</taxon>
    </lineage>
</organism>
<evidence type="ECO:0000313" key="4">
    <source>
        <dbReference type="Proteomes" id="UP000025229"/>
    </source>
</evidence>
<proteinExistence type="predicted"/>
<geneLocation type="plasmid" evidence="2">
    <name>1</name>
</geneLocation>
<dbReference type="EMBL" id="JAWXXX010000002">
    <property type="protein sequence ID" value="MDX5895357.1"/>
    <property type="molecule type" value="Genomic_DNA"/>
</dbReference>
<protein>
    <submittedName>
        <fullName evidence="2">Uncharacterized protein</fullName>
    </submittedName>
</protein>
<gene>
    <name evidence="2" type="ORF">RradSPS_2799</name>
    <name evidence="3" type="ORF">SIL72_15120</name>
</gene>
<dbReference type="HOGENOM" id="CLU_159952_0_0_11"/>
<feature type="transmembrane region" description="Helical" evidence="1">
    <location>
        <begin position="29"/>
        <end position="48"/>
    </location>
</feature>
<dbReference type="AlphaFoldDB" id="A0A023X6M7"/>
<feature type="transmembrane region" description="Helical" evidence="1">
    <location>
        <begin position="88"/>
        <end position="106"/>
    </location>
</feature>
<dbReference type="Proteomes" id="UP001281130">
    <property type="component" value="Unassembled WGS sequence"/>
</dbReference>
<keyword evidence="2" id="KW-0614">Plasmid</keyword>
<feature type="transmembrane region" description="Helical" evidence="1">
    <location>
        <begin position="55"/>
        <end position="76"/>
    </location>
</feature>
<keyword evidence="1" id="KW-0472">Membrane</keyword>
<reference evidence="3" key="2">
    <citation type="submission" date="2023-11" db="EMBL/GenBank/DDBJ databases">
        <title>MicrobeMod: A computational toolkit for identifying prokaryotic methylation and restriction-modification with nanopore sequencing.</title>
        <authorList>
            <person name="Crits-Christoph A."/>
            <person name="Kang S.C."/>
            <person name="Lee H."/>
            <person name="Ostrov N."/>
        </authorList>
    </citation>
    <scope>NUCLEOTIDE SEQUENCE</scope>
    <source>
        <strain evidence="3">ATCC 51242</strain>
    </source>
</reference>
<dbReference type="Proteomes" id="UP000025229">
    <property type="component" value="Plasmid 1"/>
</dbReference>
<accession>A0A023X6M7</accession>
<dbReference type="OrthoDB" id="4990644at2"/>
<keyword evidence="4" id="KW-1185">Reference proteome</keyword>
<evidence type="ECO:0000313" key="2">
    <source>
        <dbReference type="EMBL" id="AHY48082.1"/>
    </source>
</evidence>
<name>A0A023X6M7_RUBRA</name>
<keyword evidence="1" id="KW-1133">Transmembrane helix</keyword>
<evidence type="ECO:0000256" key="1">
    <source>
        <dbReference type="SAM" id="Phobius"/>
    </source>
</evidence>